<evidence type="ECO:0000313" key="2">
    <source>
        <dbReference type="Proteomes" id="UP000254919"/>
    </source>
</evidence>
<dbReference type="EMBL" id="UGVN01000002">
    <property type="protein sequence ID" value="SUE95022.1"/>
    <property type="molecule type" value="Genomic_DNA"/>
</dbReference>
<name>A0A379PL85_9PROT</name>
<reference evidence="1 2" key="1">
    <citation type="submission" date="2018-06" db="EMBL/GenBank/DDBJ databases">
        <authorList>
            <consortium name="Pathogen Informatics"/>
            <person name="Doyle S."/>
        </authorList>
    </citation>
    <scope>NUCLEOTIDE SEQUENCE [LARGE SCALE GENOMIC DNA]</scope>
    <source>
        <strain evidence="1 2">NCTC13291</strain>
    </source>
</reference>
<dbReference type="GeneID" id="99631308"/>
<sequence>MPETLSIGPGRACSGTEAARPPVLVLDLDASLTSQPGLAGLLRDGRAIHIGARDLAPRLRIVAARRPLARLRERLREAAGAENVPGTIAFYGSGDFHHLATLFLARLREKVTLLHFDNHPDWVRFPATVNCGAWINRALELPQVAQVVTIGPAGEDLVRPQWKGANLRALREGRLEVHAWRGTESRYWGRPFEAPGCRAGGGRIAWDSLADASWDGFLEALDARLPGRPLWFSLDKDVLGPNEALTNWEQGGMALSAILGAVQRLGRRRGILGMDVCGDYSPPRFRDPFRWLLSATDRATVPEPSAAALAVNDRSNRRILEGFGALPGTAPPLPLPSERLLAAQGPSA</sequence>
<keyword evidence="1" id="KW-0378">Hydrolase</keyword>
<dbReference type="RefSeq" id="WP_174978050.1">
    <property type="nucleotide sequence ID" value="NZ_AP031463.1"/>
</dbReference>
<dbReference type="AlphaFoldDB" id="A0A379PL85"/>
<evidence type="ECO:0000313" key="1">
    <source>
        <dbReference type="EMBL" id="SUE95022.1"/>
    </source>
</evidence>
<dbReference type="Gene3D" id="3.40.800.10">
    <property type="entry name" value="Ureohydrolase domain"/>
    <property type="match status" value="1"/>
</dbReference>
<dbReference type="SUPFAM" id="SSF52768">
    <property type="entry name" value="Arginase/deacetylase"/>
    <property type="match status" value="1"/>
</dbReference>
<dbReference type="Proteomes" id="UP000254919">
    <property type="component" value="Unassembled WGS sequence"/>
</dbReference>
<protein>
    <submittedName>
        <fullName evidence="1">Arginase/agmatinase/formimionoglutamate hydrolase, arginase family</fullName>
    </submittedName>
</protein>
<dbReference type="GO" id="GO:0016787">
    <property type="term" value="F:hydrolase activity"/>
    <property type="evidence" value="ECO:0007669"/>
    <property type="project" value="UniProtKB-KW"/>
</dbReference>
<dbReference type="InterPro" id="IPR023696">
    <property type="entry name" value="Ureohydrolase_dom_sf"/>
</dbReference>
<gene>
    <name evidence="1" type="ORF">NCTC13291_03905</name>
</gene>
<accession>A0A379PL85</accession>
<proteinExistence type="predicted"/>
<organism evidence="1 2">
    <name type="scientific">Roseomonas mucosa</name>
    <dbReference type="NCBI Taxonomy" id="207340"/>
    <lineage>
        <taxon>Bacteria</taxon>
        <taxon>Pseudomonadati</taxon>
        <taxon>Pseudomonadota</taxon>
        <taxon>Alphaproteobacteria</taxon>
        <taxon>Acetobacterales</taxon>
        <taxon>Roseomonadaceae</taxon>
        <taxon>Roseomonas</taxon>
    </lineage>
</organism>